<organism evidence="8">
    <name type="scientific">Chromera velia CCMP2878</name>
    <dbReference type="NCBI Taxonomy" id="1169474"/>
    <lineage>
        <taxon>Eukaryota</taxon>
        <taxon>Sar</taxon>
        <taxon>Alveolata</taxon>
        <taxon>Colpodellida</taxon>
        <taxon>Chromeraceae</taxon>
        <taxon>Chromera</taxon>
    </lineage>
</organism>
<feature type="zinc finger region" description="C3H1-type" evidence="4">
    <location>
        <begin position="47"/>
        <end position="74"/>
    </location>
</feature>
<feature type="region of interest" description="Disordered" evidence="6">
    <location>
        <begin position="113"/>
        <end position="136"/>
    </location>
</feature>
<feature type="region of interest" description="Disordered" evidence="6">
    <location>
        <begin position="438"/>
        <end position="647"/>
    </location>
</feature>
<keyword evidence="3 4" id="KW-0862">Zinc</keyword>
<dbReference type="GO" id="GO:0008270">
    <property type="term" value="F:zinc ion binding"/>
    <property type="evidence" value="ECO:0007669"/>
    <property type="project" value="UniProtKB-KW"/>
</dbReference>
<dbReference type="InterPro" id="IPR036855">
    <property type="entry name" value="Znf_CCCH_sf"/>
</dbReference>
<feature type="region of interest" description="Disordered" evidence="6">
    <location>
        <begin position="1"/>
        <end position="42"/>
    </location>
</feature>
<dbReference type="Gene3D" id="4.10.1000.10">
    <property type="entry name" value="Zinc finger, CCCH-type"/>
    <property type="match status" value="1"/>
</dbReference>
<feature type="compositionally biased region" description="Low complexity" evidence="6">
    <location>
        <begin position="705"/>
        <end position="722"/>
    </location>
</feature>
<dbReference type="Pfam" id="PF00642">
    <property type="entry name" value="zf-CCCH"/>
    <property type="match status" value="1"/>
</dbReference>
<feature type="compositionally biased region" description="Basic and acidic residues" evidence="6">
    <location>
        <begin position="114"/>
        <end position="125"/>
    </location>
</feature>
<feature type="region of interest" description="Disordered" evidence="6">
    <location>
        <begin position="865"/>
        <end position="959"/>
    </location>
</feature>
<feature type="compositionally biased region" description="Pro residues" evidence="6">
    <location>
        <begin position="797"/>
        <end position="814"/>
    </location>
</feature>
<feature type="compositionally biased region" description="Low complexity" evidence="6">
    <location>
        <begin position="380"/>
        <end position="391"/>
    </location>
</feature>
<feature type="region of interest" description="Disordered" evidence="6">
    <location>
        <begin position="88"/>
        <end position="107"/>
    </location>
</feature>
<dbReference type="PROSITE" id="PS50103">
    <property type="entry name" value="ZF_C3H1"/>
    <property type="match status" value="1"/>
</dbReference>
<feature type="compositionally biased region" description="Low complexity" evidence="6">
    <location>
        <begin position="459"/>
        <end position="487"/>
    </location>
</feature>
<accession>A0A0G4IA76</accession>
<keyword evidence="1 4" id="KW-0479">Metal-binding</keyword>
<feature type="region of interest" description="Disordered" evidence="6">
    <location>
        <begin position="328"/>
        <end position="367"/>
    </location>
</feature>
<feature type="compositionally biased region" description="Pro residues" evidence="6">
    <location>
        <begin position="635"/>
        <end position="647"/>
    </location>
</feature>
<feature type="compositionally biased region" description="Low complexity" evidence="6">
    <location>
        <begin position="745"/>
        <end position="763"/>
    </location>
</feature>
<feature type="compositionally biased region" description="Pro residues" evidence="6">
    <location>
        <begin position="572"/>
        <end position="584"/>
    </location>
</feature>
<dbReference type="SMART" id="SM00356">
    <property type="entry name" value="ZnF_C3H1"/>
    <property type="match status" value="1"/>
</dbReference>
<proteinExistence type="predicted"/>
<dbReference type="AlphaFoldDB" id="A0A0G4IA76"/>
<dbReference type="EMBL" id="CDMZ01005750">
    <property type="protein sequence ID" value="CEM54042.1"/>
    <property type="molecule type" value="Genomic_DNA"/>
</dbReference>
<evidence type="ECO:0000256" key="4">
    <source>
        <dbReference type="PROSITE-ProRule" id="PRU00723"/>
    </source>
</evidence>
<evidence type="ECO:0000256" key="2">
    <source>
        <dbReference type="ARBA" id="ARBA00022771"/>
    </source>
</evidence>
<feature type="region of interest" description="Disordered" evidence="6">
    <location>
        <begin position="701"/>
        <end position="850"/>
    </location>
</feature>
<dbReference type="InterPro" id="IPR000571">
    <property type="entry name" value="Znf_CCCH"/>
</dbReference>
<sequence length="1069" mass="108791">MTSQGGHPSNVPSHSHHHHPSSSCGLPTGEVGQNAKKNLQGDLNHPRFRTKICRHWLAGRCILEEKCSFAHGTQDLRPTDTRLGLAQSASLPSQSQHPPHHAQIQTGLLTSEAVNERERERERLKTQHQPAALCLSPPGPSPSGCVPACAPAPLSSAPTFGSDLQPPPSIETVSASTATGDERKSSGDSQCGISVTRGRVGNSPAPSTAPSSGRGFGGVRLGGLQGGSSRASSHKASPPPPCSSLPVVPLAAGNLQQQQQSSFRWSSVGPQPQRDLTTVLGGSGLSLSGGGIGGGVALMAAVGSSDAEGGAGGLRGLVGGPPLSSVERCLSAQSADRSEHHEEAGDAEALTSLRHPPAVASSASAAESDDGLVLLELPPPQSQQQTHSSSSEAENLPGAVGSSSSCVDFLLESVKIDETSRLTPQSKRAVVRAILQSRKGKVAAAAVRGAEKARPRPMPMKGAAAAGPLLPRPPAAAAASKNSSSASTNQQPTAAAGGQTSKPPAPSPPSNRQSSQPPLLRPQAITSTATPAPYRRQQQTKQTTASVAAAAASASSQPTSSLQTQTTTKPLQPLPLPLPKPPTPSTSLTVKFPLKNSVSRAPLPTHIHTNTQTQTPSLSVLSSTSNNKASLPPLLETPPPARPGLLPLAPPPLKLSPPPSAEAAVILPRVEDSAAAVAAAASARPAAGDSRHQILLQHSPPLTQPAPLLRPVAPPAQTQAQAEMKDQPPAHPIDSPKPPQERSVCSKCGGCTCSSSSSSSQKQNKNKPTEGLSIAGGTDTEDIPPMPPMQDTAQPPGGSPTPPETQPRPIPLPVPAAAAASTKAKRSAAAGATAGSGGKVKQQSAAGTGSALALAASDDASTFSFRSAADGGTLSDPDAERDGDTLILSRALSFGQGTNGTTRGGDREGEAEADGGFVPGTSSQSLLLTPPHPPVGEWGGPHSESSPADESGGAFSVPGSGSGLSLQILREAFTNLDALPPPGIEGLADLPFPLSGTILSGSGQGTVVDQKKKSVCPHISFPMQMLRMQANADADAEFEDAEGAAEEAEEEDEEAELLASAVAPHWRWI</sequence>
<feature type="compositionally biased region" description="Polar residues" evidence="6">
    <location>
        <begin position="263"/>
        <end position="276"/>
    </location>
</feature>
<feature type="compositionally biased region" description="Low complexity" evidence="6">
    <location>
        <begin position="88"/>
        <end position="103"/>
    </location>
</feature>
<protein>
    <recommendedName>
        <fullName evidence="7">C3H1-type domain-containing protein</fullName>
    </recommendedName>
</protein>
<feature type="region of interest" description="Disordered" evidence="6">
    <location>
        <begin position="157"/>
        <end position="276"/>
    </location>
</feature>
<evidence type="ECO:0000256" key="1">
    <source>
        <dbReference type="ARBA" id="ARBA00022723"/>
    </source>
</evidence>
<feature type="compositionally biased region" description="Polar residues" evidence="6">
    <location>
        <begin position="607"/>
        <end position="629"/>
    </location>
</feature>
<evidence type="ECO:0000256" key="6">
    <source>
        <dbReference type="SAM" id="MobiDB-lite"/>
    </source>
</evidence>
<feature type="region of interest" description="Disordered" evidence="6">
    <location>
        <begin position="380"/>
        <end position="399"/>
    </location>
</feature>
<evidence type="ECO:0000259" key="7">
    <source>
        <dbReference type="PROSITE" id="PS50103"/>
    </source>
</evidence>
<evidence type="ECO:0000256" key="5">
    <source>
        <dbReference type="SAM" id="Coils"/>
    </source>
</evidence>
<feature type="compositionally biased region" description="Low complexity" evidence="6">
    <location>
        <begin position="816"/>
        <end position="833"/>
    </location>
</feature>
<name>A0A0G4IA76_9ALVE</name>
<keyword evidence="5" id="KW-0175">Coiled coil</keyword>
<keyword evidence="2 4" id="KW-0863">Zinc-finger</keyword>
<feature type="compositionally biased region" description="Low complexity" evidence="6">
    <location>
        <begin position="244"/>
        <end position="262"/>
    </location>
</feature>
<feature type="compositionally biased region" description="Low complexity" evidence="6">
    <location>
        <begin position="358"/>
        <end position="367"/>
    </location>
</feature>
<reference evidence="8" key="1">
    <citation type="submission" date="2014-11" db="EMBL/GenBank/DDBJ databases">
        <authorList>
            <person name="Otto D Thomas"/>
            <person name="Naeem Raeece"/>
        </authorList>
    </citation>
    <scope>NUCLEOTIDE SEQUENCE</scope>
</reference>
<evidence type="ECO:0000256" key="3">
    <source>
        <dbReference type="ARBA" id="ARBA00022833"/>
    </source>
</evidence>
<feature type="compositionally biased region" description="Gly residues" evidence="6">
    <location>
        <begin position="214"/>
        <end position="226"/>
    </location>
</feature>
<dbReference type="SUPFAM" id="SSF90229">
    <property type="entry name" value="CCCH zinc finger"/>
    <property type="match status" value="1"/>
</dbReference>
<feature type="domain" description="C3H1-type" evidence="7">
    <location>
        <begin position="47"/>
        <end position="74"/>
    </location>
</feature>
<dbReference type="VEuPathDB" id="CryptoDB:Cvel_12460"/>
<feature type="coiled-coil region" evidence="5">
    <location>
        <begin position="1031"/>
        <end position="1061"/>
    </location>
</feature>
<feature type="compositionally biased region" description="Low complexity" evidence="6">
    <location>
        <begin position="537"/>
        <end position="571"/>
    </location>
</feature>
<evidence type="ECO:0000313" key="8">
    <source>
        <dbReference type="EMBL" id="CEM54042.1"/>
    </source>
</evidence>
<feature type="compositionally biased region" description="Pro residues" evidence="6">
    <location>
        <begin position="729"/>
        <end position="738"/>
    </location>
</feature>
<gene>
    <name evidence="8" type="ORF">Cvel_12460</name>
</gene>